<feature type="transmembrane region" description="Helical" evidence="8">
    <location>
        <begin position="453"/>
        <end position="473"/>
    </location>
</feature>
<dbReference type="SUPFAM" id="SSF82866">
    <property type="entry name" value="Multidrug efflux transporter AcrB transmembrane domain"/>
    <property type="match status" value="2"/>
</dbReference>
<dbReference type="Gene3D" id="3.30.70.1440">
    <property type="entry name" value="Multidrug efflux transporter AcrB pore domain"/>
    <property type="match status" value="1"/>
</dbReference>
<dbReference type="FunFam" id="1.20.1640.10:FF:000001">
    <property type="entry name" value="Efflux pump membrane transporter"/>
    <property type="match status" value="1"/>
</dbReference>
<keyword evidence="3" id="KW-1003">Cell membrane</keyword>
<dbReference type="GO" id="GO:0042910">
    <property type="term" value="F:xenobiotic transmembrane transporter activity"/>
    <property type="evidence" value="ECO:0007669"/>
    <property type="project" value="TreeGrafter"/>
</dbReference>
<feature type="transmembrane region" description="Helical" evidence="8">
    <location>
        <begin position="918"/>
        <end position="944"/>
    </location>
</feature>
<dbReference type="Proteomes" id="UP000198356">
    <property type="component" value="Unassembled WGS sequence"/>
</dbReference>
<evidence type="ECO:0000256" key="7">
    <source>
        <dbReference type="ARBA" id="ARBA00023136"/>
    </source>
</evidence>
<sequence length="1064" mass="114695">MSLSRPFILRPVATSLLMVAILLAGAVSYLQLPVSALPQVDYPIIQVMTFYPGASPEVMASSVTAPLERQFGQIPGLTQMTSTSSGGGSVITLQFSLAESIDIAQQDVQAAINAGYSYLPTDLPNPPVYSKVNPADAPIMTLALSSNNMPLSKVEDLADTILAQKISQLSGVGLVSINGGQKPAVRIQVNPTALAGYGLSLEDIRTALGTANVDQAKGSLYGARLAYTIGANDQLLNSTDYANVIIAYRNGSPVRLSDVANSVDSAENLYQAAWMGTAKADASEGTDGNEASDAHDAVLKPAVIVNIQRQPGANIIGVVNSVQKLLPTLRSALPAGVKLEVLTDRTNTIRASVKDVQFELVLTIALVVMVIFLFLRSLAATVIPSIAVPLSIVGTFGIMYLLGYSLNNLSLMALTISTGFVVDDAIVMIENISRYLEEGDGPLEAALKGSDQIGFTILSLTVSLIAVLIPLLFMGDIVGRLFREFAVTLAVTILVSAFVSLTLTPMMAAKLLKHKPESEQGKLYHKSEEFFQYVIAKYGVGVRWVLKHQTLTLMVTVATFALTLYLYIIVPKGFFPVQDTGVLLGITEASQTTSFDAMSKHQQELAKIILQDPDVESLSSFIGIDGTNTTLNSGRIQINLKDREQRSSTAEDVIRRLTPQVAKVDDIQCYLQPLQDLTVEDRVSRTQYQYTVEDANAEELAVWADKLVEEFKKQPAMIDVASDQQIKGLVADLEIDRDTASRLGITPKNIDDTLDDAFAQRQVSTIFTQLNQYHVVMEVSPKFQQNPTSLDHIYVKSSNGTQVPLSTFTKFSMHDGTLAINHQGQFPVVTISFNLAPGKSIGDAVDAVNKARANMQIPPSVNAEFQGSAAAFQASLANEPILILAALIVVYIVLGVLYESYIHPITILSTLPSAGVGAILALLVFHVDLSVIALIGIILLIGIVKKNAIMMIDFALEAERDHGMEPEEAIYQACLLRFRPIMMTTMAALLGGVPLALGTGTGSELRRPLGITIVGGLIVSQILTLFTTPVVYLFFDRIGRKYLKTGEAAAEMREHLHHETVAGD</sequence>
<name>A0A239KP28_9BACT</name>
<evidence type="ECO:0000256" key="5">
    <source>
        <dbReference type="ARBA" id="ARBA00022692"/>
    </source>
</evidence>
<evidence type="ECO:0000256" key="6">
    <source>
        <dbReference type="ARBA" id="ARBA00022989"/>
    </source>
</evidence>
<feature type="transmembrane region" description="Helical" evidence="8">
    <location>
        <begin position="382"/>
        <end position="403"/>
    </location>
</feature>
<organism evidence="9 10">
    <name type="scientific">Granulicella rosea</name>
    <dbReference type="NCBI Taxonomy" id="474952"/>
    <lineage>
        <taxon>Bacteria</taxon>
        <taxon>Pseudomonadati</taxon>
        <taxon>Acidobacteriota</taxon>
        <taxon>Terriglobia</taxon>
        <taxon>Terriglobales</taxon>
        <taxon>Acidobacteriaceae</taxon>
        <taxon>Granulicella</taxon>
    </lineage>
</organism>
<dbReference type="InterPro" id="IPR001036">
    <property type="entry name" value="Acrflvin-R"/>
</dbReference>
<feature type="transmembrane region" description="Helical" evidence="8">
    <location>
        <begin position="1009"/>
        <end position="1035"/>
    </location>
</feature>
<evidence type="ECO:0000256" key="2">
    <source>
        <dbReference type="ARBA" id="ARBA00022448"/>
    </source>
</evidence>
<evidence type="ECO:0000313" key="9">
    <source>
        <dbReference type="EMBL" id="SNT19825.1"/>
    </source>
</evidence>
<dbReference type="PANTHER" id="PTHR32063:SF21">
    <property type="entry name" value="MULTIDRUG RESISTANCE PROTEIN MDTB"/>
    <property type="match status" value="1"/>
</dbReference>
<accession>A0A239KP28</accession>
<evidence type="ECO:0000256" key="8">
    <source>
        <dbReference type="SAM" id="Phobius"/>
    </source>
</evidence>
<feature type="transmembrane region" description="Helical" evidence="8">
    <location>
        <begin position="356"/>
        <end position="375"/>
    </location>
</feature>
<dbReference type="Gene3D" id="3.30.70.1320">
    <property type="entry name" value="Multidrug efflux transporter AcrB pore domain like"/>
    <property type="match status" value="1"/>
</dbReference>
<keyword evidence="7 8" id="KW-0472">Membrane</keyword>
<reference evidence="9 10" key="1">
    <citation type="submission" date="2017-06" db="EMBL/GenBank/DDBJ databases">
        <authorList>
            <person name="Kim H.J."/>
            <person name="Triplett B.A."/>
        </authorList>
    </citation>
    <scope>NUCLEOTIDE SEQUENCE [LARGE SCALE GENOMIC DNA]</scope>
    <source>
        <strain evidence="9 10">DSM 18704</strain>
    </source>
</reference>
<dbReference type="FunFam" id="3.30.70.1430:FF:000001">
    <property type="entry name" value="Efflux pump membrane transporter"/>
    <property type="match status" value="1"/>
</dbReference>
<evidence type="ECO:0000256" key="4">
    <source>
        <dbReference type="ARBA" id="ARBA00022519"/>
    </source>
</evidence>
<comment type="subcellular location">
    <subcellularLocation>
        <location evidence="1">Cell inner membrane</location>
        <topology evidence="1">Multi-pass membrane protein</topology>
    </subcellularLocation>
</comment>
<feature type="transmembrane region" description="Helical" evidence="8">
    <location>
        <begin position="881"/>
        <end position="898"/>
    </location>
</feature>
<gene>
    <name evidence="9" type="ORF">SAMN05421770_105101</name>
</gene>
<keyword evidence="6 8" id="KW-1133">Transmembrane helix</keyword>
<dbReference type="SUPFAM" id="SSF82714">
    <property type="entry name" value="Multidrug efflux transporter AcrB TolC docking domain, DN and DC subdomains"/>
    <property type="match status" value="2"/>
</dbReference>
<dbReference type="Gene3D" id="1.20.1640.10">
    <property type="entry name" value="Multidrug efflux transporter AcrB transmembrane domain"/>
    <property type="match status" value="2"/>
</dbReference>
<feature type="transmembrane region" description="Helical" evidence="8">
    <location>
        <begin position="980"/>
        <end position="997"/>
    </location>
</feature>
<dbReference type="AlphaFoldDB" id="A0A239KP28"/>
<protein>
    <submittedName>
        <fullName evidence="9">Multidrug efflux pump</fullName>
    </submittedName>
</protein>
<feature type="transmembrane region" description="Helical" evidence="8">
    <location>
        <begin position="485"/>
        <end position="509"/>
    </location>
</feature>
<keyword evidence="4" id="KW-0997">Cell inner membrane</keyword>
<dbReference type="InterPro" id="IPR027463">
    <property type="entry name" value="AcrB_DN_DC_subdom"/>
</dbReference>
<dbReference type="GO" id="GO:0005886">
    <property type="term" value="C:plasma membrane"/>
    <property type="evidence" value="ECO:0007669"/>
    <property type="project" value="UniProtKB-SubCell"/>
</dbReference>
<dbReference type="NCBIfam" id="NF033617">
    <property type="entry name" value="RND_permease_2"/>
    <property type="match status" value="1"/>
</dbReference>
<dbReference type="EMBL" id="FZOU01000005">
    <property type="protein sequence ID" value="SNT19825.1"/>
    <property type="molecule type" value="Genomic_DNA"/>
</dbReference>
<keyword evidence="10" id="KW-1185">Reference proteome</keyword>
<dbReference type="Gene3D" id="3.30.70.1430">
    <property type="entry name" value="Multidrug efflux transporter AcrB pore domain"/>
    <property type="match status" value="2"/>
</dbReference>
<dbReference type="Gene3D" id="3.30.2090.10">
    <property type="entry name" value="Multidrug efflux transporter AcrB TolC docking domain, DN and DC subdomains"/>
    <property type="match status" value="2"/>
</dbReference>
<dbReference type="SUPFAM" id="SSF82693">
    <property type="entry name" value="Multidrug efflux transporter AcrB pore domain, PN1, PN2, PC1 and PC2 subdomains"/>
    <property type="match status" value="4"/>
</dbReference>
<dbReference type="RefSeq" id="WP_089409183.1">
    <property type="nucleotide sequence ID" value="NZ_FZOU01000005.1"/>
</dbReference>
<dbReference type="PANTHER" id="PTHR32063">
    <property type="match status" value="1"/>
</dbReference>
<keyword evidence="5 8" id="KW-0812">Transmembrane</keyword>
<feature type="transmembrane region" description="Helical" evidence="8">
    <location>
        <begin position="552"/>
        <end position="570"/>
    </location>
</feature>
<dbReference type="OrthoDB" id="9757876at2"/>
<evidence type="ECO:0000313" key="10">
    <source>
        <dbReference type="Proteomes" id="UP000198356"/>
    </source>
</evidence>
<dbReference type="PRINTS" id="PR00702">
    <property type="entry name" value="ACRIFLAVINRP"/>
</dbReference>
<dbReference type="Pfam" id="PF00873">
    <property type="entry name" value="ACR_tran"/>
    <property type="match status" value="1"/>
</dbReference>
<keyword evidence="2" id="KW-0813">Transport</keyword>
<proteinExistence type="predicted"/>
<evidence type="ECO:0000256" key="3">
    <source>
        <dbReference type="ARBA" id="ARBA00022475"/>
    </source>
</evidence>
<evidence type="ECO:0000256" key="1">
    <source>
        <dbReference type="ARBA" id="ARBA00004429"/>
    </source>
</evidence>